<evidence type="ECO:0000256" key="7">
    <source>
        <dbReference type="ARBA" id="ARBA00025046"/>
    </source>
</evidence>
<keyword evidence="5 9" id="KW-0479">Metal-binding</keyword>
<dbReference type="GO" id="GO:0008428">
    <property type="term" value="F:ribonuclease inhibitor activity"/>
    <property type="evidence" value="ECO:0007669"/>
    <property type="project" value="InterPro"/>
</dbReference>
<comment type="similarity">
    <text evidence="3 10">Belongs to the class II aldolase/RraA-like family.</text>
</comment>
<dbReference type="OrthoDB" id="9812532at2"/>
<dbReference type="SUPFAM" id="SSF89562">
    <property type="entry name" value="RraA-like"/>
    <property type="match status" value="1"/>
</dbReference>
<comment type="catalytic activity">
    <reaction evidence="8 10">
        <text>oxaloacetate + H(+) = pyruvate + CO2</text>
        <dbReference type="Rhea" id="RHEA:15641"/>
        <dbReference type="ChEBI" id="CHEBI:15361"/>
        <dbReference type="ChEBI" id="CHEBI:15378"/>
        <dbReference type="ChEBI" id="CHEBI:16452"/>
        <dbReference type="ChEBI" id="CHEBI:16526"/>
        <dbReference type="EC" id="4.1.1.112"/>
    </reaction>
</comment>
<proteinExistence type="inferred from homology"/>
<feature type="binding site" evidence="9">
    <location>
        <begin position="73"/>
        <end position="76"/>
    </location>
    <ligand>
        <name>substrate</name>
    </ligand>
</feature>
<comment type="cofactor">
    <cofactor evidence="9">
        <name>Mg(2+)</name>
        <dbReference type="ChEBI" id="CHEBI:18420"/>
    </cofactor>
</comment>
<evidence type="ECO:0000256" key="4">
    <source>
        <dbReference type="ARBA" id="ARBA00011233"/>
    </source>
</evidence>
<dbReference type="EC" id="4.1.1.112" evidence="10"/>
<dbReference type="NCBIfam" id="NF006875">
    <property type="entry name" value="PRK09372.1"/>
    <property type="match status" value="1"/>
</dbReference>
<evidence type="ECO:0000256" key="2">
    <source>
        <dbReference type="ARBA" id="ARBA00001968"/>
    </source>
</evidence>
<dbReference type="InterPro" id="IPR005493">
    <property type="entry name" value="RraA/RraA-like"/>
</dbReference>
<feature type="binding site" evidence="9">
    <location>
        <position position="96"/>
    </location>
    <ligand>
        <name>Mg(2+)</name>
        <dbReference type="ChEBI" id="CHEBI:18420"/>
    </ligand>
</feature>
<reference evidence="11 12" key="1">
    <citation type="submission" date="2016-10" db="EMBL/GenBank/DDBJ databases">
        <authorList>
            <person name="de Groot N.N."/>
        </authorList>
    </citation>
    <scope>NUCLEOTIDE SEQUENCE [LARGE SCALE GENOMIC DNA]</scope>
    <source>
        <strain evidence="11 12">U95</strain>
    </source>
</reference>
<dbReference type="GO" id="GO:0046872">
    <property type="term" value="F:metal ion binding"/>
    <property type="evidence" value="ECO:0007669"/>
    <property type="project" value="UniProtKB-KW"/>
</dbReference>
<comment type="subunit">
    <text evidence="4 10">Homotrimer.</text>
</comment>
<evidence type="ECO:0000256" key="5">
    <source>
        <dbReference type="ARBA" id="ARBA00022723"/>
    </source>
</evidence>
<comment type="cofactor">
    <cofactor evidence="2 10">
        <name>a divalent metal cation</name>
        <dbReference type="ChEBI" id="CHEBI:60240"/>
    </cofactor>
</comment>
<dbReference type="InterPro" id="IPR036704">
    <property type="entry name" value="RraA/RraA-like_sf"/>
</dbReference>
<comment type="function">
    <text evidence="7 10">Catalyzes the aldol cleavage of 4-hydroxy-4-methyl-2-oxoglutarate (HMG) into 2 molecules of pyruvate. Also contains a secondary oxaloacetate (OAA) decarboxylase activity due to the common pyruvate enolate transition state formed following C-C bond cleavage in the retro-aldol and decarboxylation reactions.</text>
</comment>
<evidence type="ECO:0000256" key="3">
    <source>
        <dbReference type="ARBA" id="ARBA00008621"/>
    </source>
</evidence>
<dbReference type="EC" id="4.1.3.17" evidence="10"/>
<dbReference type="Pfam" id="PF03737">
    <property type="entry name" value="RraA-like"/>
    <property type="match status" value="1"/>
</dbReference>
<evidence type="ECO:0000256" key="6">
    <source>
        <dbReference type="ARBA" id="ARBA00023239"/>
    </source>
</evidence>
<dbReference type="GO" id="GO:0051252">
    <property type="term" value="P:regulation of RNA metabolic process"/>
    <property type="evidence" value="ECO:0007669"/>
    <property type="project" value="InterPro"/>
</dbReference>
<dbReference type="RefSeq" id="WP_090219227.1">
    <property type="nucleotide sequence ID" value="NZ_FMWG01000007.1"/>
</dbReference>
<sequence>MKTADLIDNHATQLEFVHLPFRKFGKKTFIGGMIETVKCFEENTQMRELLQSPGEGRILVVDGGGSTRTAILGDKMAGWAIDSGWAGLIINGAIRDSVEVNEMDIAVFALGTSPVRSDKTNSGQAGIDIKFGGVRFESGHYVYADADGVLYSPANLV</sequence>
<gene>
    <name evidence="11" type="ORF">SAMN04488118_1076</name>
</gene>
<evidence type="ECO:0000313" key="11">
    <source>
        <dbReference type="EMBL" id="SCZ67200.1"/>
    </source>
</evidence>
<keyword evidence="12" id="KW-1185">Reference proteome</keyword>
<dbReference type="STRING" id="1156985.SAMN04488118_1076"/>
<evidence type="ECO:0000256" key="1">
    <source>
        <dbReference type="ARBA" id="ARBA00001342"/>
    </source>
</evidence>
<dbReference type="InterPro" id="IPR010203">
    <property type="entry name" value="RraA"/>
</dbReference>
<evidence type="ECO:0000256" key="10">
    <source>
        <dbReference type="RuleBase" id="RU004338"/>
    </source>
</evidence>
<dbReference type="AlphaFoldDB" id="A0A1G5R054"/>
<evidence type="ECO:0000256" key="8">
    <source>
        <dbReference type="ARBA" id="ARBA00047973"/>
    </source>
</evidence>
<dbReference type="PANTHER" id="PTHR33254:SF4">
    <property type="entry name" value="4-HYDROXY-4-METHYL-2-OXOGLUTARATE ALDOLASE 3-RELATED"/>
    <property type="match status" value="1"/>
</dbReference>
<dbReference type="NCBIfam" id="TIGR01935">
    <property type="entry name" value="NOT-MenG"/>
    <property type="match status" value="1"/>
</dbReference>
<dbReference type="EMBL" id="FMWG01000007">
    <property type="protein sequence ID" value="SCZ67200.1"/>
    <property type="molecule type" value="Genomic_DNA"/>
</dbReference>
<evidence type="ECO:0000313" key="12">
    <source>
        <dbReference type="Proteomes" id="UP000198767"/>
    </source>
</evidence>
<comment type="catalytic activity">
    <reaction evidence="1 10">
        <text>4-hydroxy-4-methyl-2-oxoglutarate = 2 pyruvate</text>
        <dbReference type="Rhea" id="RHEA:22748"/>
        <dbReference type="ChEBI" id="CHEBI:15361"/>
        <dbReference type="ChEBI" id="CHEBI:58276"/>
        <dbReference type="EC" id="4.1.3.17"/>
    </reaction>
</comment>
<evidence type="ECO:0000256" key="9">
    <source>
        <dbReference type="PIRSR" id="PIRSR605493-1"/>
    </source>
</evidence>
<dbReference type="GO" id="GO:0047443">
    <property type="term" value="F:4-hydroxy-4-methyl-2-oxoglutarate aldolase activity"/>
    <property type="evidence" value="ECO:0007669"/>
    <property type="project" value="UniProtKB-EC"/>
</dbReference>
<accession>A0A1G5R054</accession>
<dbReference type="PANTHER" id="PTHR33254">
    <property type="entry name" value="4-HYDROXY-4-METHYL-2-OXOGLUTARATE ALDOLASE 3-RELATED"/>
    <property type="match status" value="1"/>
</dbReference>
<dbReference type="Gene3D" id="3.50.30.40">
    <property type="entry name" value="Ribonuclease E inhibitor RraA/RraA-like"/>
    <property type="match status" value="1"/>
</dbReference>
<name>A0A1G5R054_9RHOB</name>
<dbReference type="CDD" id="cd16841">
    <property type="entry name" value="RraA_family"/>
    <property type="match status" value="1"/>
</dbReference>
<dbReference type="GO" id="GO:0008948">
    <property type="term" value="F:oxaloacetate decarboxylase activity"/>
    <property type="evidence" value="ECO:0007669"/>
    <property type="project" value="UniProtKB-EC"/>
</dbReference>
<protein>
    <recommendedName>
        <fullName evidence="10">4-hydroxy-4-methyl-2-oxoglutarate aldolase</fullName>
        <shortName evidence="10">HMG aldolase</shortName>
        <ecNumber evidence="10">4.1.1.112</ecNumber>
        <ecNumber evidence="10">4.1.3.17</ecNumber>
    </recommendedName>
    <alternativeName>
        <fullName evidence="10">Oxaloacetate decarboxylase</fullName>
    </alternativeName>
</protein>
<feature type="binding site" evidence="9">
    <location>
        <position position="95"/>
    </location>
    <ligand>
        <name>substrate</name>
    </ligand>
</feature>
<keyword evidence="6 10" id="KW-0456">Lyase</keyword>
<keyword evidence="9" id="KW-0460">Magnesium</keyword>
<dbReference type="Proteomes" id="UP000198767">
    <property type="component" value="Unassembled WGS sequence"/>
</dbReference>
<organism evidence="11 12">
    <name type="scientific">Epibacterium ulvae</name>
    <dbReference type="NCBI Taxonomy" id="1156985"/>
    <lineage>
        <taxon>Bacteria</taxon>
        <taxon>Pseudomonadati</taxon>
        <taxon>Pseudomonadota</taxon>
        <taxon>Alphaproteobacteria</taxon>
        <taxon>Rhodobacterales</taxon>
        <taxon>Roseobacteraceae</taxon>
        <taxon>Epibacterium</taxon>
    </lineage>
</organism>